<evidence type="ECO:0000256" key="8">
    <source>
        <dbReference type="RuleBase" id="RU003346"/>
    </source>
</evidence>
<dbReference type="PROSITE" id="PS50850">
    <property type="entry name" value="MFS"/>
    <property type="match status" value="1"/>
</dbReference>
<evidence type="ECO:0000256" key="6">
    <source>
        <dbReference type="ARBA" id="ARBA00023180"/>
    </source>
</evidence>
<dbReference type="Pfam" id="PF00083">
    <property type="entry name" value="Sugar_tr"/>
    <property type="match status" value="1"/>
</dbReference>
<evidence type="ECO:0000256" key="5">
    <source>
        <dbReference type="ARBA" id="ARBA00023136"/>
    </source>
</evidence>
<keyword evidence="12" id="KW-1185">Reference proteome</keyword>
<name>A0AAV8WYQ7_9CUCU</name>
<comment type="subcellular location">
    <subcellularLocation>
        <location evidence="1">Cell membrane</location>
        <topology evidence="1">Multi-pass membrane protein</topology>
    </subcellularLocation>
</comment>
<evidence type="ECO:0000256" key="4">
    <source>
        <dbReference type="ARBA" id="ARBA00022989"/>
    </source>
</evidence>
<dbReference type="InterPro" id="IPR020846">
    <property type="entry name" value="MFS_dom"/>
</dbReference>
<dbReference type="PANTHER" id="PTHR48021">
    <property type="match status" value="1"/>
</dbReference>
<evidence type="ECO:0000313" key="12">
    <source>
        <dbReference type="Proteomes" id="UP001162156"/>
    </source>
</evidence>
<feature type="transmembrane region" description="Helical" evidence="9">
    <location>
        <begin position="69"/>
        <end position="87"/>
    </location>
</feature>
<dbReference type="FunFam" id="1.20.1250.20:FF:000055">
    <property type="entry name" value="Facilitated trehalose transporter Tret1-2 homolog"/>
    <property type="match status" value="1"/>
</dbReference>
<evidence type="ECO:0000313" key="11">
    <source>
        <dbReference type="EMBL" id="KAJ8931868.1"/>
    </source>
</evidence>
<feature type="transmembrane region" description="Helical" evidence="9">
    <location>
        <begin position="42"/>
        <end position="62"/>
    </location>
</feature>
<protein>
    <recommendedName>
        <fullName evidence="10">Major facilitator superfamily (MFS) profile domain-containing protein</fullName>
    </recommendedName>
</protein>
<evidence type="ECO:0000256" key="9">
    <source>
        <dbReference type="SAM" id="Phobius"/>
    </source>
</evidence>
<comment type="similarity">
    <text evidence="7">Belongs to the major facilitator superfamily. Sugar transporter (TC 2.A.1.1) family. Trehalose transporter subfamily.</text>
</comment>
<feature type="transmembrane region" description="Helical" evidence="9">
    <location>
        <begin position="271"/>
        <end position="294"/>
    </location>
</feature>
<evidence type="ECO:0000256" key="7">
    <source>
        <dbReference type="ARBA" id="ARBA00024348"/>
    </source>
</evidence>
<dbReference type="InterPro" id="IPR036259">
    <property type="entry name" value="MFS_trans_sf"/>
</dbReference>
<dbReference type="NCBIfam" id="TIGR00879">
    <property type="entry name" value="SP"/>
    <property type="match status" value="1"/>
</dbReference>
<feature type="transmembrane region" description="Helical" evidence="9">
    <location>
        <begin position="301"/>
        <end position="323"/>
    </location>
</feature>
<organism evidence="11 12">
    <name type="scientific">Rhamnusium bicolor</name>
    <dbReference type="NCBI Taxonomy" id="1586634"/>
    <lineage>
        <taxon>Eukaryota</taxon>
        <taxon>Metazoa</taxon>
        <taxon>Ecdysozoa</taxon>
        <taxon>Arthropoda</taxon>
        <taxon>Hexapoda</taxon>
        <taxon>Insecta</taxon>
        <taxon>Pterygota</taxon>
        <taxon>Neoptera</taxon>
        <taxon>Endopterygota</taxon>
        <taxon>Coleoptera</taxon>
        <taxon>Polyphaga</taxon>
        <taxon>Cucujiformia</taxon>
        <taxon>Chrysomeloidea</taxon>
        <taxon>Cerambycidae</taxon>
        <taxon>Lepturinae</taxon>
        <taxon>Rhagiini</taxon>
        <taxon>Rhamnusium</taxon>
    </lineage>
</organism>
<feature type="domain" description="Major facilitator superfamily (MFS) profile" evidence="10">
    <location>
        <begin position="1"/>
        <end position="426"/>
    </location>
</feature>
<dbReference type="EMBL" id="JANEYF010004209">
    <property type="protein sequence ID" value="KAJ8931868.1"/>
    <property type="molecule type" value="Genomic_DNA"/>
</dbReference>
<evidence type="ECO:0000259" key="10">
    <source>
        <dbReference type="PROSITE" id="PS50850"/>
    </source>
</evidence>
<dbReference type="PANTHER" id="PTHR48021:SF47">
    <property type="entry name" value="GH17672P"/>
    <property type="match status" value="1"/>
</dbReference>
<evidence type="ECO:0000256" key="2">
    <source>
        <dbReference type="ARBA" id="ARBA00022475"/>
    </source>
</evidence>
<dbReference type="Proteomes" id="UP001162156">
    <property type="component" value="Unassembled WGS sequence"/>
</dbReference>
<dbReference type="PROSITE" id="PS00217">
    <property type="entry name" value="SUGAR_TRANSPORT_2"/>
    <property type="match status" value="1"/>
</dbReference>
<reference evidence="11" key="1">
    <citation type="journal article" date="2023" name="Insect Mol. Biol.">
        <title>Genome sequencing provides insights into the evolution of gene families encoding plant cell wall-degrading enzymes in longhorned beetles.</title>
        <authorList>
            <person name="Shin N.R."/>
            <person name="Okamura Y."/>
            <person name="Kirsch R."/>
            <person name="Pauchet Y."/>
        </authorList>
    </citation>
    <scope>NUCLEOTIDE SEQUENCE</scope>
    <source>
        <strain evidence="11">RBIC_L_NR</strain>
    </source>
</reference>
<dbReference type="PRINTS" id="PR00171">
    <property type="entry name" value="SUGRTRNSPORT"/>
</dbReference>
<feature type="transmembrane region" description="Helical" evidence="9">
    <location>
        <begin position="403"/>
        <end position="423"/>
    </location>
</feature>
<keyword evidence="4 9" id="KW-1133">Transmembrane helix</keyword>
<dbReference type="AlphaFoldDB" id="A0AAV8WYQ7"/>
<dbReference type="GO" id="GO:0051119">
    <property type="term" value="F:sugar transmembrane transporter activity"/>
    <property type="evidence" value="ECO:0007669"/>
    <property type="project" value="InterPro"/>
</dbReference>
<proteinExistence type="inferred from homology"/>
<dbReference type="GO" id="GO:0005886">
    <property type="term" value="C:plasma membrane"/>
    <property type="evidence" value="ECO:0007669"/>
    <property type="project" value="UniProtKB-SubCell"/>
</dbReference>
<keyword evidence="8" id="KW-0813">Transport</keyword>
<sequence>MINIICFVVGTCLSWTSPILPKLEDPEKTPFDEALSTEQTSWISALLPLGAVLGPFIFGYLADRIGRKNTLLVCGVPFLISYLLLAFGKLVGLYYAARFISGLSLGGVFTVVPMYIGEIAENSNRGALVSMMNVFLCFGLLFSYSIGPYVSILLYNLILAIFPGIYLVLFFFLAPESPHYYVSKHEHDLAKSALQRIRGSDSQSLEKELIDIQTKIKEEGYATFFDIFKSKGLIKAFIISTCLVAFQQLSGINVVLFYAQTIFEEAGTSLAPEACSIIIGGVQFGTSFISPLLADRLGRKILLYFSAIGMVVSEVPLGLYSYLNDHGTDVSSISFLPILCLIAYIITYNSGFGPLPWAIMGELFPSNVKSFASSSTAAVCWFFGFLITKYFKSISDSIGMGPSFWIFSGFCLAAIPFCIFYVFETKGKSFQEIQDALNR</sequence>
<keyword evidence="2" id="KW-1003">Cell membrane</keyword>
<dbReference type="SUPFAM" id="SSF103473">
    <property type="entry name" value="MFS general substrate transporter"/>
    <property type="match status" value="1"/>
</dbReference>
<dbReference type="InterPro" id="IPR003663">
    <property type="entry name" value="Sugar/inositol_transpt"/>
</dbReference>
<feature type="transmembrane region" description="Helical" evidence="9">
    <location>
        <begin position="371"/>
        <end position="391"/>
    </location>
</feature>
<keyword evidence="6" id="KW-0325">Glycoprotein</keyword>
<comment type="caution">
    <text evidence="11">The sequence shown here is derived from an EMBL/GenBank/DDBJ whole genome shotgun (WGS) entry which is preliminary data.</text>
</comment>
<feature type="transmembrane region" description="Helical" evidence="9">
    <location>
        <begin position="335"/>
        <end position="359"/>
    </location>
</feature>
<dbReference type="Gene3D" id="1.20.1250.20">
    <property type="entry name" value="MFS general substrate transporter like domains"/>
    <property type="match status" value="1"/>
</dbReference>
<feature type="transmembrane region" description="Helical" evidence="9">
    <location>
        <begin position="93"/>
        <end position="116"/>
    </location>
</feature>
<evidence type="ECO:0000256" key="1">
    <source>
        <dbReference type="ARBA" id="ARBA00004651"/>
    </source>
</evidence>
<dbReference type="CDD" id="cd17358">
    <property type="entry name" value="MFS_GLUT6_8_Class3_like"/>
    <property type="match status" value="1"/>
</dbReference>
<keyword evidence="5 9" id="KW-0472">Membrane</keyword>
<keyword evidence="3 9" id="KW-0812">Transmembrane</keyword>
<feature type="transmembrane region" description="Helical" evidence="9">
    <location>
        <begin position="152"/>
        <end position="174"/>
    </location>
</feature>
<dbReference type="InterPro" id="IPR005829">
    <property type="entry name" value="Sugar_transporter_CS"/>
</dbReference>
<dbReference type="InterPro" id="IPR005828">
    <property type="entry name" value="MFS_sugar_transport-like"/>
</dbReference>
<evidence type="ECO:0000256" key="3">
    <source>
        <dbReference type="ARBA" id="ARBA00022692"/>
    </source>
</evidence>
<gene>
    <name evidence="11" type="ORF">NQ314_015134</name>
</gene>
<feature type="transmembrane region" description="Helical" evidence="9">
    <location>
        <begin position="236"/>
        <end position="259"/>
    </location>
</feature>
<accession>A0AAV8WYQ7</accession>
<feature type="transmembrane region" description="Helical" evidence="9">
    <location>
        <begin position="128"/>
        <end position="146"/>
    </location>
</feature>
<dbReference type="InterPro" id="IPR044775">
    <property type="entry name" value="MFS_ERD6/Tret1-like"/>
</dbReference>
<dbReference type="InterPro" id="IPR050549">
    <property type="entry name" value="MFS_Trehalose_Transporter"/>
</dbReference>